<gene>
    <name evidence="3" type="ORF">BU16DRAFT_29311</name>
</gene>
<dbReference type="GO" id="GO:0003700">
    <property type="term" value="F:DNA-binding transcription factor activity"/>
    <property type="evidence" value="ECO:0007669"/>
    <property type="project" value="InterPro"/>
</dbReference>
<organism evidence="3 4">
    <name type="scientific">Lophium mytilinum</name>
    <dbReference type="NCBI Taxonomy" id="390894"/>
    <lineage>
        <taxon>Eukaryota</taxon>
        <taxon>Fungi</taxon>
        <taxon>Dikarya</taxon>
        <taxon>Ascomycota</taxon>
        <taxon>Pezizomycotina</taxon>
        <taxon>Dothideomycetes</taxon>
        <taxon>Pleosporomycetidae</taxon>
        <taxon>Mytilinidiales</taxon>
        <taxon>Mytilinidiaceae</taxon>
        <taxon>Lophium</taxon>
    </lineage>
</organism>
<feature type="region of interest" description="Disordered" evidence="1">
    <location>
        <begin position="1"/>
        <end position="27"/>
    </location>
</feature>
<keyword evidence="4" id="KW-1185">Reference proteome</keyword>
<protein>
    <recommendedName>
        <fullName evidence="2">Arginine repressor DNA-binding domain-containing protein</fullName>
    </recommendedName>
</protein>
<dbReference type="AlphaFoldDB" id="A0A6A6RFB7"/>
<evidence type="ECO:0000313" key="3">
    <source>
        <dbReference type="EMBL" id="KAF2503106.1"/>
    </source>
</evidence>
<name>A0A6A6RFB7_9PEZI</name>
<evidence type="ECO:0000313" key="4">
    <source>
        <dbReference type="Proteomes" id="UP000799750"/>
    </source>
</evidence>
<proteinExistence type="predicted"/>
<dbReference type="GO" id="GO:0006525">
    <property type="term" value="P:arginine metabolic process"/>
    <property type="evidence" value="ECO:0007669"/>
    <property type="project" value="InterPro"/>
</dbReference>
<dbReference type="InterPro" id="IPR036390">
    <property type="entry name" value="WH_DNA-bd_sf"/>
</dbReference>
<dbReference type="Gene3D" id="1.10.10.10">
    <property type="entry name" value="Winged helix-like DNA-binding domain superfamily/Winged helix DNA-binding domain"/>
    <property type="match status" value="1"/>
</dbReference>
<dbReference type="Pfam" id="PF01316">
    <property type="entry name" value="Arg_repressor"/>
    <property type="match status" value="1"/>
</dbReference>
<dbReference type="OrthoDB" id="3755005at2759"/>
<dbReference type="InterPro" id="IPR036388">
    <property type="entry name" value="WH-like_DNA-bd_sf"/>
</dbReference>
<sequence length="128" mass="14380">MSLAREPFPSPNARTRGGTQTPVSESQRLEINLVRYGAAVKPRLAKSGRPLKLSQADEDRVFQWLLEEGWKDQDEIVKWLGEEHGVEVSQATVSRMLKRRNWTRETVKLQSSNRELGGFDAGGAQSTS</sequence>
<dbReference type="Proteomes" id="UP000799750">
    <property type="component" value="Unassembled WGS sequence"/>
</dbReference>
<evidence type="ECO:0000256" key="1">
    <source>
        <dbReference type="SAM" id="MobiDB-lite"/>
    </source>
</evidence>
<evidence type="ECO:0000259" key="2">
    <source>
        <dbReference type="Pfam" id="PF01316"/>
    </source>
</evidence>
<feature type="domain" description="Arginine repressor DNA-binding" evidence="2">
    <location>
        <begin position="64"/>
        <end position="101"/>
    </location>
</feature>
<reference evidence="3" key="1">
    <citation type="journal article" date="2020" name="Stud. Mycol.">
        <title>101 Dothideomycetes genomes: a test case for predicting lifestyles and emergence of pathogens.</title>
        <authorList>
            <person name="Haridas S."/>
            <person name="Albert R."/>
            <person name="Binder M."/>
            <person name="Bloem J."/>
            <person name="Labutti K."/>
            <person name="Salamov A."/>
            <person name="Andreopoulos B."/>
            <person name="Baker S."/>
            <person name="Barry K."/>
            <person name="Bills G."/>
            <person name="Bluhm B."/>
            <person name="Cannon C."/>
            <person name="Castanera R."/>
            <person name="Culley D."/>
            <person name="Daum C."/>
            <person name="Ezra D."/>
            <person name="Gonzalez J."/>
            <person name="Henrissat B."/>
            <person name="Kuo A."/>
            <person name="Liang C."/>
            <person name="Lipzen A."/>
            <person name="Lutzoni F."/>
            <person name="Magnuson J."/>
            <person name="Mondo S."/>
            <person name="Nolan M."/>
            <person name="Ohm R."/>
            <person name="Pangilinan J."/>
            <person name="Park H.-J."/>
            <person name="Ramirez L."/>
            <person name="Alfaro M."/>
            <person name="Sun H."/>
            <person name="Tritt A."/>
            <person name="Yoshinaga Y."/>
            <person name="Zwiers L.-H."/>
            <person name="Turgeon B."/>
            <person name="Goodwin S."/>
            <person name="Spatafora J."/>
            <person name="Crous P."/>
            <person name="Grigoriev I."/>
        </authorList>
    </citation>
    <scope>NUCLEOTIDE SEQUENCE</scope>
    <source>
        <strain evidence="3">CBS 269.34</strain>
    </source>
</reference>
<dbReference type="SUPFAM" id="SSF46785">
    <property type="entry name" value="Winged helix' DNA-binding domain"/>
    <property type="match status" value="1"/>
</dbReference>
<dbReference type="EMBL" id="MU004181">
    <property type="protein sequence ID" value="KAF2503106.1"/>
    <property type="molecule type" value="Genomic_DNA"/>
</dbReference>
<accession>A0A6A6RFB7</accession>
<feature type="compositionally biased region" description="Polar residues" evidence="1">
    <location>
        <begin position="17"/>
        <end position="26"/>
    </location>
</feature>
<dbReference type="InterPro" id="IPR020900">
    <property type="entry name" value="Arg_repress_DNA-bd"/>
</dbReference>